<organism evidence="2 3">
    <name type="scientific">Durusdinium trenchii</name>
    <dbReference type="NCBI Taxonomy" id="1381693"/>
    <lineage>
        <taxon>Eukaryota</taxon>
        <taxon>Sar</taxon>
        <taxon>Alveolata</taxon>
        <taxon>Dinophyceae</taxon>
        <taxon>Suessiales</taxon>
        <taxon>Symbiodiniaceae</taxon>
        <taxon>Durusdinium</taxon>
    </lineage>
</organism>
<evidence type="ECO:0000313" key="3">
    <source>
        <dbReference type="Proteomes" id="UP001642484"/>
    </source>
</evidence>
<dbReference type="EMBL" id="CAXAMN010025706">
    <property type="protein sequence ID" value="CAK9097247.1"/>
    <property type="molecule type" value="Genomic_DNA"/>
</dbReference>
<dbReference type="Proteomes" id="UP001642484">
    <property type="component" value="Unassembled WGS sequence"/>
</dbReference>
<accession>A0ABP0R9J6</accession>
<evidence type="ECO:0000256" key="1">
    <source>
        <dbReference type="SAM" id="MobiDB-lite"/>
    </source>
</evidence>
<feature type="region of interest" description="Disordered" evidence="1">
    <location>
        <begin position="245"/>
        <end position="273"/>
    </location>
</feature>
<protein>
    <submittedName>
        <fullName evidence="2">Uncharacterized protein</fullName>
    </submittedName>
</protein>
<comment type="caution">
    <text evidence="2">The sequence shown here is derived from an EMBL/GenBank/DDBJ whole genome shotgun (WGS) entry which is preliminary data.</text>
</comment>
<gene>
    <name evidence="2" type="ORF">CCMP2556_LOCUS46190</name>
</gene>
<reference evidence="2 3" key="1">
    <citation type="submission" date="2024-02" db="EMBL/GenBank/DDBJ databases">
        <authorList>
            <person name="Chen Y."/>
            <person name="Shah S."/>
            <person name="Dougan E. K."/>
            <person name="Thang M."/>
            <person name="Chan C."/>
        </authorList>
    </citation>
    <scope>NUCLEOTIDE SEQUENCE [LARGE SCALE GENOMIC DNA]</scope>
</reference>
<name>A0ABP0R9J6_9DINO</name>
<proteinExistence type="predicted"/>
<sequence length="401" mass="45051">MPEQPAESPGLQALLWLSKQWEAFRRWLWPCQGTTQLEVVFQGGAMLREGYEMTSPEIALVHRGERVLLLQEVGRRAQVRTGDGFVGWLSFSTAENVPIAQKVRLEGSAGKVRRKEDPSSFREEFESKWRRLRTDVGPPEAHMHSLRQSSGRIPISQWRPGVVPQSPKAPRLVPRIRPPAQTPPKECTFSEVASSPSGVPKVSTCDGSPPVNPAEDLLDLSEPKEDQFNSRPWPDLVQILAASSNPPTYRSEHRPDADGIPDAPPSRRESQLDTKTWLELQKEEEKLLDQLPRFEQLLDEQPDPEDTEVKLTFSTYEMEDALHEGLVQEDSGQEDVQVHPPVVTGPVKVQQEIEENMKALQSQACDKTAPETLLHIDEKTEAVSQTTRDCCPHKHGLSKIA</sequence>
<keyword evidence="3" id="KW-1185">Reference proteome</keyword>
<feature type="region of interest" description="Disordered" evidence="1">
    <location>
        <begin position="156"/>
        <end position="217"/>
    </location>
</feature>
<evidence type="ECO:0000313" key="2">
    <source>
        <dbReference type="EMBL" id="CAK9097247.1"/>
    </source>
</evidence>